<keyword evidence="1" id="KW-0863">Zinc-finger</keyword>
<gene>
    <name evidence="3" type="ORF">AN477_11490</name>
</gene>
<dbReference type="STRING" id="471514.AN477_11490"/>
<evidence type="ECO:0000256" key="1">
    <source>
        <dbReference type="PROSITE-ProRule" id="PRU00325"/>
    </source>
</evidence>
<comment type="caution">
    <text evidence="3">The sequence shown here is derived from an EMBL/GenBank/DDBJ whole genome shotgun (WGS) entry which is preliminary data.</text>
</comment>
<dbReference type="OrthoDB" id="2373717at2"/>
<dbReference type="Proteomes" id="UP000050482">
    <property type="component" value="Unassembled WGS sequence"/>
</dbReference>
<dbReference type="RefSeq" id="WP_054969303.1">
    <property type="nucleotide sequence ID" value="NZ_LJCO01000047.1"/>
</dbReference>
<dbReference type="PATRIC" id="fig|471514.4.peg.2648"/>
<evidence type="ECO:0000313" key="4">
    <source>
        <dbReference type="Proteomes" id="UP000050482"/>
    </source>
</evidence>
<organism evidence="3 4">
    <name type="scientific">Alicyclobacillus ferrooxydans</name>
    <dbReference type="NCBI Taxonomy" id="471514"/>
    <lineage>
        <taxon>Bacteria</taxon>
        <taxon>Bacillati</taxon>
        <taxon>Bacillota</taxon>
        <taxon>Bacilli</taxon>
        <taxon>Bacillales</taxon>
        <taxon>Alicyclobacillaceae</taxon>
        <taxon>Alicyclobacillus</taxon>
    </lineage>
</organism>
<accession>A0A0P9EWX4</accession>
<keyword evidence="1" id="KW-0862">Zinc</keyword>
<dbReference type="InterPro" id="IPR007527">
    <property type="entry name" value="Znf_SWIM"/>
</dbReference>
<dbReference type="AlphaFoldDB" id="A0A0P9EWX4"/>
<proteinExistence type="predicted"/>
<name>A0A0P9EWX4_9BACL</name>
<dbReference type="GO" id="GO:0008270">
    <property type="term" value="F:zinc ion binding"/>
    <property type="evidence" value="ECO:0007669"/>
    <property type="project" value="UniProtKB-KW"/>
</dbReference>
<dbReference type="PANTHER" id="PTHR38133">
    <property type="entry name" value="SLR1429 PROTEIN"/>
    <property type="match status" value="1"/>
</dbReference>
<protein>
    <recommendedName>
        <fullName evidence="2">SWIM-type domain-containing protein</fullName>
    </recommendedName>
</protein>
<sequence length="251" mass="29001">MARQGAQKSNTKNNSMIELKWKAVIDRIEVSRQRRGKAMEKQGQVTTLSIKDGRIVAEIQGPKMRYASQDYTVRMPFLDDGTTYQEQIASILFLRPDWLGALYRGQWTRDFWDRLSEMGLEWYPTERTAMKWLSGVTCTCREPEVPCFHVAAALFALLHKMEESPLLALGFLGLDTEHLLDKAHHIGGTTELGTSLTMVGQSQGMKLFGKEEEAVYQETVLSQSERIRHRLPPNWDESKQTIWRERYMAWE</sequence>
<dbReference type="PANTHER" id="PTHR38133:SF1">
    <property type="entry name" value="SLR1429 PROTEIN"/>
    <property type="match status" value="1"/>
</dbReference>
<keyword evidence="1" id="KW-0479">Metal-binding</keyword>
<dbReference type="EMBL" id="LJCO01000047">
    <property type="protein sequence ID" value="KPV43619.1"/>
    <property type="molecule type" value="Genomic_DNA"/>
</dbReference>
<evidence type="ECO:0000259" key="2">
    <source>
        <dbReference type="PROSITE" id="PS50966"/>
    </source>
</evidence>
<reference evidence="3 4" key="1">
    <citation type="submission" date="2015-09" db="EMBL/GenBank/DDBJ databases">
        <title>Draft genome sequence of Alicyclobacillus ferrooxydans DSM 22381.</title>
        <authorList>
            <person name="Hemp J."/>
        </authorList>
    </citation>
    <scope>NUCLEOTIDE SEQUENCE [LARGE SCALE GENOMIC DNA]</scope>
    <source>
        <strain evidence="3 4">TC-34</strain>
    </source>
</reference>
<evidence type="ECO:0000313" key="3">
    <source>
        <dbReference type="EMBL" id="KPV43619.1"/>
    </source>
</evidence>
<feature type="domain" description="SWIM-type" evidence="2">
    <location>
        <begin position="123"/>
        <end position="158"/>
    </location>
</feature>
<dbReference type="PROSITE" id="PS50966">
    <property type="entry name" value="ZF_SWIM"/>
    <property type="match status" value="1"/>
</dbReference>
<keyword evidence="4" id="KW-1185">Reference proteome</keyword>